<feature type="transmembrane region" description="Helical" evidence="5">
    <location>
        <begin position="390"/>
        <end position="411"/>
    </location>
</feature>
<protein>
    <submittedName>
        <fullName evidence="6">Divalent metal cation transporter</fullName>
    </submittedName>
</protein>
<dbReference type="InterPro" id="IPR001046">
    <property type="entry name" value="NRAMP_fam"/>
</dbReference>
<feature type="transmembrane region" description="Helical" evidence="5">
    <location>
        <begin position="232"/>
        <end position="252"/>
    </location>
</feature>
<evidence type="ECO:0000256" key="1">
    <source>
        <dbReference type="ARBA" id="ARBA00004141"/>
    </source>
</evidence>
<keyword evidence="2 5" id="KW-0812">Transmembrane</keyword>
<feature type="transmembrane region" description="Helical" evidence="5">
    <location>
        <begin position="350"/>
        <end position="369"/>
    </location>
</feature>
<accession>A0ABT8F8S2</accession>
<reference evidence="6" key="1">
    <citation type="submission" date="2023-06" db="EMBL/GenBank/DDBJ databases">
        <title>Cytophagales bacterium Strain LB-30, isolated from soil.</title>
        <authorList>
            <person name="Liu B."/>
        </authorList>
    </citation>
    <scope>NUCLEOTIDE SEQUENCE</scope>
    <source>
        <strain evidence="6">LB-30</strain>
    </source>
</reference>
<evidence type="ECO:0000256" key="3">
    <source>
        <dbReference type="ARBA" id="ARBA00022989"/>
    </source>
</evidence>
<name>A0ABT8F8S2_9BACT</name>
<dbReference type="Pfam" id="PF01566">
    <property type="entry name" value="Nramp"/>
    <property type="match status" value="1"/>
</dbReference>
<dbReference type="Proteomes" id="UP001168552">
    <property type="component" value="Unassembled WGS sequence"/>
</dbReference>
<evidence type="ECO:0000256" key="5">
    <source>
        <dbReference type="SAM" id="Phobius"/>
    </source>
</evidence>
<organism evidence="6 7">
    <name type="scientific">Shiella aurantiaca</name>
    <dbReference type="NCBI Taxonomy" id="3058365"/>
    <lineage>
        <taxon>Bacteria</taxon>
        <taxon>Pseudomonadati</taxon>
        <taxon>Bacteroidota</taxon>
        <taxon>Cytophagia</taxon>
        <taxon>Cytophagales</taxon>
        <taxon>Shiellaceae</taxon>
        <taxon>Shiella</taxon>
    </lineage>
</organism>
<feature type="transmembrane region" description="Helical" evidence="5">
    <location>
        <begin position="282"/>
        <end position="306"/>
    </location>
</feature>
<keyword evidence="7" id="KW-1185">Reference proteome</keyword>
<dbReference type="RefSeq" id="WP_320005424.1">
    <property type="nucleotide sequence ID" value="NZ_JAUHJS010000009.1"/>
</dbReference>
<keyword evidence="3 5" id="KW-1133">Transmembrane helix</keyword>
<evidence type="ECO:0000256" key="4">
    <source>
        <dbReference type="ARBA" id="ARBA00023136"/>
    </source>
</evidence>
<keyword evidence="4 5" id="KW-0472">Membrane</keyword>
<comment type="caution">
    <text evidence="6">The sequence shown here is derived from an EMBL/GenBank/DDBJ whole genome shotgun (WGS) entry which is preliminary data.</text>
</comment>
<feature type="transmembrane region" description="Helical" evidence="5">
    <location>
        <begin position="114"/>
        <end position="135"/>
    </location>
</feature>
<feature type="transmembrane region" description="Helical" evidence="5">
    <location>
        <begin position="187"/>
        <end position="212"/>
    </location>
</feature>
<feature type="transmembrane region" description="Helical" evidence="5">
    <location>
        <begin position="80"/>
        <end position="108"/>
    </location>
</feature>
<evidence type="ECO:0000256" key="2">
    <source>
        <dbReference type="ARBA" id="ARBA00022692"/>
    </source>
</evidence>
<evidence type="ECO:0000313" key="6">
    <source>
        <dbReference type="EMBL" id="MDN4166885.1"/>
    </source>
</evidence>
<comment type="subcellular location">
    <subcellularLocation>
        <location evidence="1">Membrane</location>
        <topology evidence="1">Multi-pass membrane protein</topology>
    </subcellularLocation>
</comment>
<feature type="transmembrane region" description="Helical" evidence="5">
    <location>
        <begin position="40"/>
        <end position="59"/>
    </location>
</feature>
<gene>
    <name evidence="6" type="ORF">QWY31_15345</name>
</gene>
<feature type="transmembrane region" description="Helical" evidence="5">
    <location>
        <begin position="327"/>
        <end position="344"/>
    </location>
</feature>
<sequence length="412" mass="45203">MSKANRQPIPLGPGLLFAGTAIGVSHLVQSTRAGADYGLIMVMFIVLANVLKYPFFEFGSRYAQVTGKHLIQGYAKRSPYFLYLYALGLLLTMFTVTGTVTFVTAGVLQLLLPIPINALWLTAGLLLFAIILTQVGKLKALETLMKVMGVVLIVCTLLAFVNVLKHGPSFSQTAQWDTSNLFSHPSFLFIIALMGWMPTAVDLSTWNSIWTVEKIKKEGAISLPRVLAEFRLGYWISAGLAVCFLYIGSYIMRGSGITFSNNAVQFTQQIIALFTQALGEGWYYIIAITAFITMLSTSLTVVDGYSRSLSATYSLLWPQGIAGINRLFPWLVSACGLLVISVWGSNIKTLVDIATSLSFLIAPAIALMNHQLIFSAEVPIHAQPSRWIKIWSISGIIFLILFAVAYVVSFLL</sequence>
<proteinExistence type="predicted"/>
<evidence type="ECO:0000313" key="7">
    <source>
        <dbReference type="Proteomes" id="UP001168552"/>
    </source>
</evidence>
<dbReference type="EMBL" id="JAUHJS010000009">
    <property type="protein sequence ID" value="MDN4166885.1"/>
    <property type="molecule type" value="Genomic_DNA"/>
</dbReference>
<feature type="transmembrane region" description="Helical" evidence="5">
    <location>
        <begin position="147"/>
        <end position="167"/>
    </location>
</feature>